<feature type="chain" id="PRO_5045728385" evidence="4">
    <location>
        <begin position="20"/>
        <end position="210"/>
    </location>
</feature>
<dbReference type="RefSeq" id="WP_341370686.1">
    <property type="nucleotide sequence ID" value="NZ_JBBPCO010000006.1"/>
</dbReference>
<proteinExistence type="predicted"/>
<dbReference type="InterPro" id="IPR051692">
    <property type="entry name" value="OMP-like"/>
</dbReference>
<dbReference type="Proteomes" id="UP001446205">
    <property type="component" value="Unassembled WGS sequence"/>
</dbReference>
<comment type="subcellular location">
    <subcellularLocation>
        <location evidence="1">Membrane</location>
    </subcellularLocation>
</comment>
<dbReference type="SUPFAM" id="SSF56925">
    <property type="entry name" value="OMPA-like"/>
    <property type="match status" value="1"/>
</dbReference>
<feature type="domain" description="Outer membrane protein beta-barrel" evidence="5">
    <location>
        <begin position="7"/>
        <end position="210"/>
    </location>
</feature>
<evidence type="ECO:0000313" key="6">
    <source>
        <dbReference type="EMBL" id="MEK8089633.1"/>
    </source>
</evidence>
<evidence type="ECO:0000313" key="7">
    <source>
        <dbReference type="Proteomes" id="UP001446205"/>
    </source>
</evidence>
<sequence length="210" mass="22322">MRHIIMAAALCGLSSTALAEPFAGAYLGGQLGGSWIGAEADASGYNAEVERSVAPQGTVQAGYNWAIGNTVLGVQGFGSLVGKNDHDYSITDASGNTLASGRAEFGADAYGLTGLVGIKNIDTMTYAKLGMAWAQIKDVKERDSNTDLGDSERERALYAALGVEYLFNPHLGLQTEASYIRYSDRLTVENTAVDYNISNISLTLGLNYRF</sequence>
<dbReference type="InterPro" id="IPR027385">
    <property type="entry name" value="Beta-barrel_OMP"/>
</dbReference>
<feature type="signal peptide" evidence="4">
    <location>
        <begin position="1"/>
        <end position="19"/>
    </location>
</feature>
<evidence type="ECO:0000256" key="1">
    <source>
        <dbReference type="ARBA" id="ARBA00004370"/>
    </source>
</evidence>
<keyword evidence="2 4" id="KW-0732">Signal</keyword>
<comment type="caution">
    <text evidence="6">The sequence shown here is derived from an EMBL/GenBank/DDBJ whole genome shotgun (WGS) entry which is preliminary data.</text>
</comment>
<evidence type="ECO:0000256" key="2">
    <source>
        <dbReference type="ARBA" id="ARBA00022729"/>
    </source>
</evidence>
<dbReference type="InterPro" id="IPR011250">
    <property type="entry name" value="OMP/PagP_B-barrel"/>
</dbReference>
<dbReference type="Pfam" id="PF13505">
    <property type="entry name" value="OMP_b-brl"/>
    <property type="match status" value="1"/>
</dbReference>
<evidence type="ECO:0000259" key="5">
    <source>
        <dbReference type="Pfam" id="PF13505"/>
    </source>
</evidence>
<keyword evidence="3" id="KW-0472">Membrane</keyword>
<evidence type="ECO:0000256" key="3">
    <source>
        <dbReference type="ARBA" id="ARBA00023136"/>
    </source>
</evidence>
<gene>
    <name evidence="6" type="ORF">WOB96_07620</name>
</gene>
<dbReference type="Gene3D" id="2.40.160.20">
    <property type="match status" value="1"/>
</dbReference>
<dbReference type="PANTHER" id="PTHR34001:SF3">
    <property type="entry name" value="BLL7405 PROTEIN"/>
    <property type="match status" value="1"/>
</dbReference>
<organism evidence="6 7">
    <name type="scientific">Thermithiobacillus plumbiphilus</name>
    <dbReference type="NCBI Taxonomy" id="1729899"/>
    <lineage>
        <taxon>Bacteria</taxon>
        <taxon>Pseudomonadati</taxon>
        <taxon>Pseudomonadota</taxon>
        <taxon>Acidithiobacillia</taxon>
        <taxon>Acidithiobacillales</taxon>
        <taxon>Thermithiobacillaceae</taxon>
        <taxon>Thermithiobacillus</taxon>
    </lineage>
</organism>
<accession>A0ABU9D7Y2</accession>
<reference evidence="6 7" key="1">
    <citation type="submission" date="2024-04" db="EMBL/GenBank/DDBJ databases">
        <authorList>
            <person name="Abashina T."/>
            <person name="Shaikin A."/>
        </authorList>
    </citation>
    <scope>NUCLEOTIDE SEQUENCE [LARGE SCALE GENOMIC DNA]</scope>
    <source>
        <strain evidence="6 7">AAFK</strain>
    </source>
</reference>
<evidence type="ECO:0000256" key="4">
    <source>
        <dbReference type="SAM" id="SignalP"/>
    </source>
</evidence>
<dbReference type="PANTHER" id="PTHR34001">
    <property type="entry name" value="BLL7405 PROTEIN"/>
    <property type="match status" value="1"/>
</dbReference>
<keyword evidence="7" id="KW-1185">Reference proteome</keyword>
<dbReference type="EMBL" id="JBBPCO010000006">
    <property type="protein sequence ID" value="MEK8089633.1"/>
    <property type="molecule type" value="Genomic_DNA"/>
</dbReference>
<protein>
    <submittedName>
        <fullName evidence="6">Outer membrane beta-barrel protein</fullName>
    </submittedName>
</protein>
<name>A0ABU9D7Y2_9PROT</name>